<dbReference type="AlphaFoldDB" id="A0A0F9HEQ8"/>
<comment type="caution">
    <text evidence="1">The sequence shown here is derived from an EMBL/GenBank/DDBJ whole genome shotgun (WGS) entry which is preliminary data.</text>
</comment>
<name>A0A0F9HEQ8_9ZZZZ</name>
<organism evidence="1">
    <name type="scientific">marine sediment metagenome</name>
    <dbReference type="NCBI Taxonomy" id="412755"/>
    <lineage>
        <taxon>unclassified sequences</taxon>
        <taxon>metagenomes</taxon>
        <taxon>ecological metagenomes</taxon>
    </lineage>
</organism>
<sequence>MVIKKKEIKKTASLEAIDHVINKGGSTTIESETKEESSNAEVRFTLRIPFKLIKKIDEARKVRDIKISRNHWILEIISKAIK</sequence>
<reference evidence="1" key="1">
    <citation type="journal article" date="2015" name="Nature">
        <title>Complex archaea that bridge the gap between prokaryotes and eukaryotes.</title>
        <authorList>
            <person name="Spang A."/>
            <person name="Saw J.H."/>
            <person name="Jorgensen S.L."/>
            <person name="Zaremba-Niedzwiedzka K."/>
            <person name="Martijn J."/>
            <person name="Lind A.E."/>
            <person name="van Eijk R."/>
            <person name="Schleper C."/>
            <person name="Guy L."/>
            <person name="Ettema T.J."/>
        </authorList>
    </citation>
    <scope>NUCLEOTIDE SEQUENCE</scope>
</reference>
<evidence type="ECO:0000313" key="1">
    <source>
        <dbReference type="EMBL" id="KKL80180.1"/>
    </source>
</evidence>
<dbReference type="EMBL" id="LAZR01022931">
    <property type="protein sequence ID" value="KKL80180.1"/>
    <property type="molecule type" value="Genomic_DNA"/>
</dbReference>
<accession>A0A0F9HEQ8</accession>
<protein>
    <submittedName>
        <fullName evidence="1">Uncharacterized protein</fullName>
    </submittedName>
</protein>
<gene>
    <name evidence="1" type="ORF">LCGC14_2007310</name>
</gene>
<proteinExistence type="predicted"/>